<evidence type="ECO:0000313" key="1">
    <source>
        <dbReference type="EMBL" id="GAB0182777.1"/>
    </source>
</evidence>
<reference evidence="1 2" key="1">
    <citation type="submission" date="2024-06" db="EMBL/GenBank/DDBJ databases">
        <title>The draft genome of Grus japonensis, version 3.</title>
        <authorList>
            <person name="Nabeshima K."/>
            <person name="Suzuki S."/>
            <person name="Onuma M."/>
        </authorList>
    </citation>
    <scope>NUCLEOTIDE SEQUENCE [LARGE SCALE GENOMIC DNA]</scope>
    <source>
        <strain evidence="1 2">451A</strain>
    </source>
</reference>
<dbReference type="EMBL" id="BAAFJT010000002">
    <property type="protein sequence ID" value="GAB0182777.1"/>
    <property type="molecule type" value="Genomic_DNA"/>
</dbReference>
<evidence type="ECO:0000313" key="2">
    <source>
        <dbReference type="Proteomes" id="UP001623348"/>
    </source>
</evidence>
<accession>A0ABC9WCP1</accession>
<proteinExistence type="predicted"/>
<keyword evidence="2" id="KW-1185">Reference proteome</keyword>
<protein>
    <submittedName>
        <fullName evidence="1">Uncharacterized protein</fullName>
    </submittedName>
</protein>
<dbReference type="AlphaFoldDB" id="A0ABC9WCP1"/>
<comment type="caution">
    <text evidence="1">The sequence shown here is derived from an EMBL/GenBank/DDBJ whole genome shotgun (WGS) entry which is preliminary data.</text>
</comment>
<gene>
    <name evidence="1" type="ORF">GRJ2_000743000</name>
</gene>
<sequence>MPEQVETPEGGCDPMGSPHWSKLLAGPVDLWREEPTPEQYVQFSPTPQYDKDINKLEHVQQRTTKMAERLEHFPYQRGIGLLQPGEGMALRGTQEQAPSTYEEAIDGARFFTVVCGRRMGDNRNNLKEVRFRLDIKENFFTMRTDRHWPMLSGKTAQSIFGGFQNLNKALCFGLVTSRGPFQSEFSYDLTIL</sequence>
<name>A0ABC9WCP1_GRUJA</name>
<organism evidence="1 2">
    <name type="scientific">Grus japonensis</name>
    <name type="common">Japanese crane</name>
    <name type="synonym">Red-crowned crane</name>
    <dbReference type="NCBI Taxonomy" id="30415"/>
    <lineage>
        <taxon>Eukaryota</taxon>
        <taxon>Metazoa</taxon>
        <taxon>Chordata</taxon>
        <taxon>Craniata</taxon>
        <taxon>Vertebrata</taxon>
        <taxon>Euteleostomi</taxon>
        <taxon>Archelosauria</taxon>
        <taxon>Archosauria</taxon>
        <taxon>Dinosauria</taxon>
        <taxon>Saurischia</taxon>
        <taxon>Theropoda</taxon>
        <taxon>Coelurosauria</taxon>
        <taxon>Aves</taxon>
        <taxon>Neognathae</taxon>
        <taxon>Neoaves</taxon>
        <taxon>Gruiformes</taxon>
        <taxon>Gruidae</taxon>
        <taxon>Grus</taxon>
    </lineage>
</organism>
<dbReference type="Proteomes" id="UP001623348">
    <property type="component" value="Unassembled WGS sequence"/>
</dbReference>